<dbReference type="Pfam" id="PF00646">
    <property type="entry name" value="F-box"/>
    <property type="match status" value="1"/>
</dbReference>
<dbReference type="PANTHER" id="PTHR35546">
    <property type="entry name" value="F-BOX PROTEIN INTERACTION DOMAIN PROTEIN-RELATED"/>
    <property type="match status" value="1"/>
</dbReference>
<dbReference type="EMBL" id="CM004404">
    <property type="protein sequence ID" value="OAY23460.1"/>
    <property type="molecule type" value="Genomic_DNA"/>
</dbReference>
<dbReference type="InterPro" id="IPR001810">
    <property type="entry name" value="F-box_dom"/>
</dbReference>
<dbReference type="InterPro" id="IPR036047">
    <property type="entry name" value="F-box-like_dom_sf"/>
</dbReference>
<feature type="domain" description="F-box" evidence="1">
    <location>
        <begin position="28"/>
        <end position="56"/>
    </location>
</feature>
<evidence type="ECO:0000313" key="3">
    <source>
        <dbReference type="EMBL" id="OAY23460.1"/>
    </source>
</evidence>
<proteinExistence type="predicted"/>
<dbReference type="GO" id="GO:0031146">
    <property type="term" value="P:SCF-dependent proteasomal ubiquitin-dependent protein catabolic process"/>
    <property type="evidence" value="ECO:0000318"/>
    <property type="project" value="GO_Central"/>
</dbReference>
<dbReference type="NCBIfam" id="TIGR01640">
    <property type="entry name" value="F_box_assoc_1"/>
    <property type="match status" value="1"/>
</dbReference>
<dbReference type="InterPro" id="IPR017451">
    <property type="entry name" value="F-box-assoc_interact_dom"/>
</dbReference>
<feature type="domain" description="F-box protein At3g26010-like beta-propeller" evidence="2">
    <location>
        <begin position="108"/>
        <end position="238"/>
    </location>
</feature>
<dbReference type="Pfam" id="PF24750">
    <property type="entry name" value="b-prop_At3g26010-like"/>
    <property type="match status" value="1"/>
</dbReference>
<protein>
    <submittedName>
        <fullName evidence="3">Uncharacterized protein</fullName>
    </submittedName>
</protein>
<dbReference type="AlphaFoldDB" id="A0A2C9U1M0"/>
<accession>A0A2C9U1M0</accession>
<evidence type="ECO:0000259" key="2">
    <source>
        <dbReference type="Pfam" id="PF24750"/>
    </source>
</evidence>
<dbReference type="InterPro" id="IPR056592">
    <property type="entry name" value="Beta-prop_At3g26010-like"/>
</dbReference>
<dbReference type="GO" id="GO:0000151">
    <property type="term" value="C:ubiquitin ligase complex"/>
    <property type="evidence" value="ECO:0000318"/>
    <property type="project" value="GO_Central"/>
</dbReference>
<evidence type="ECO:0000259" key="1">
    <source>
        <dbReference type="Pfam" id="PF00646"/>
    </source>
</evidence>
<reference evidence="3" key="1">
    <citation type="submission" date="2016-02" db="EMBL/GenBank/DDBJ databases">
        <title>WGS assembly of Manihot esculenta.</title>
        <authorList>
            <person name="Bredeson J.V."/>
            <person name="Prochnik S.E."/>
            <person name="Lyons J.B."/>
            <person name="Schmutz J."/>
            <person name="Grimwood J."/>
            <person name="Vrebalov J."/>
            <person name="Bart R.S."/>
            <person name="Amuge T."/>
            <person name="Ferguson M.E."/>
            <person name="Green R."/>
            <person name="Putnam N."/>
            <person name="Stites J."/>
            <person name="Rounsley S."/>
            <person name="Rokhsar D.S."/>
        </authorList>
    </citation>
    <scope>NUCLEOTIDE SEQUENCE [LARGE SCALE GENOMIC DNA]</scope>
    <source>
        <tissue evidence="3">Leaf</tissue>
    </source>
</reference>
<dbReference type="Gene3D" id="1.20.1280.50">
    <property type="match status" value="1"/>
</dbReference>
<gene>
    <name evidence="3" type="ORF">MANES_18G080800</name>
</gene>
<dbReference type="GO" id="GO:0004842">
    <property type="term" value="F:ubiquitin-protein transferase activity"/>
    <property type="evidence" value="ECO:0000318"/>
    <property type="project" value="GO_Central"/>
</dbReference>
<sequence>MDRGKKPCTSLASSNSNIYINLKDIIGENVLRYLPAKSLHRFSCVCRDWKNYISTPFFAHRQSNSFHQVSGFFCQSPSSLLPSFISLDPTAYGVPDPSLRFLPEPVDVRCSSNGLLCCQGQGTGYKPCYICNPVTQKWKKLPKPDANHGSDPALVLVLEPPLEKFVVEYRLICAFQSDTVGYKFDIYSSAEGSWRTSCEICVGNWQIFPYSGVYVNGVVYWRPRSKIRILAFDLTSERATPLYSCSIGCLGNVNGKLCSAFRHGAHLVVFELSNIAMDMMMMIYTKEFSLEDSEIIMLTKDGGRVLFVGGETAVIYLGTTLISYNMKTKDIKELAIEADDGRSMIPYVNRLVQL</sequence>
<dbReference type="InterPro" id="IPR055290">
    <property type="entry name" value="At3g26010-like"/>
</dbReference>
<organism evidence="3">
    <name type="scientific">Manihot esculenta</name>
    <name type="common">Cassava</name>
    <name type="synonym">Jatropha manihot</name>
    <dbReference type="NCBI Taxonomy" id="3983"/>
    <lineage>
        <taxon>Eukaryota</taxon>
        <taxon>Viridiplantae</taxon>
        <taxon>Streptophyta</taxon>
        <taxon>Embryophyta</taxon>
        <taxon>Tracheophyta</taxon>
        <taxon>Spermatophyta</taxon>
        <taxon>Magnoliopsida</taxon>
        <taxon>eudicotyledons</taxon>
        <taxon>Gunneridae</taxon>
        <taxon>Pentapetalae</taxon>
        <taxon>rosids</taxon>
        <taxon>fabids</taxon>
        <taxon>Malpighiales</taxon>
        <taxon>Euphorbiaceae</taxon>
        <taxon>Crotonoideae</taxon>
        <taxon>Manihoteae</taxon>
        <taxon>Manihot</taxon>
    </lineage>
</organism>
<name>A0A2C9U1M0_MANES</name>
<dbReference type="PANTHER" id="PTHR35546:SF100">
    <property type="entry name" value="F-BOX DOMAIN-CONTAINING PROTEIN"/>
    <property type="match status" value="1"/>
</dbReference>
<dbReference type="STRING" id="3983.A0A2C9U1M0"/>
<dbReference type="GO" id="GO:0006355">
    <property type="term" value="P:regulation of DNA-templated transcription"/>
    <property type="evidence" value="ECO:0000318"/>
    <property type="project" value="GO_Central"/>
</dbReference>
<dbReference type="SUPFAM" id="SSF81383">
    <property type="entry name" value="F-box domain"/>
    <property type="match status" value="1"/>
</dbReference>